<name>A0A1I3QWH2_9BACL</name>
<dbReference type="PANTHER" id="PTHR33910:SF1">
    <property type="entry name" value="PROTEIN TRANSLOCASE SUBUNIT SECE"/>
    <property type="match status" value="1"/>
</dbReference>
<dbReference type="RefSeq" id="WP_093229935.1">
    <property type="nucleotide sequence ID" value="NZ_FORR01000008.1"/>
</dbReference>
<dbReference type="HAMAP" id="MF_00422">
    <property type="entry name" value="SecE"/>
    <property type="match status" value="1"/>
</dbReference>
<reference evidence="10 11" key="1">
    <citation type="submission" date="2016-10" db="EMBL/GenBank/DDBJ databases">
        <authorList>
            <person name="de Groot N.N."/>
        </authorList>
    </citation>
    <scope>NUCLEOTIDE SEQUENCE [LARGE SCALE GENOMIC DNA]</scope>
    <source>
        <strain evidence="10 11">DSM 44778</strain>
    </source>
</reference>
<comment type="subunit">
    <text evidence="9">Component of the Sec protein translocase complex. Heterotrimer consisting of SecY, SecE and SecG subunits. The heterotrimers can form oligomers, although 1 heterotrimer is thought to be able to translocate proteins. Interacts with the ribosome. Interacts with SecDF, and other proteins may be involved. Interacts with SecA.</text>
</comment>
<dbReference type="EMBL" id="FORR01000008">
    <property type="protein sequence ID" value="SFJ37467.1"/>
    <property type="molecule type" value="Genomic_DNA"/>
</dbReference>
<dbReference type="GO" id="GO:0005886">
    <property type="term" value="C:plasma membrane"/>
    <property type="evidence" value="ECO:0007669"/>
    <property type="project" value="UniProtKB-SubCell"/>
</dbReference>
<dbReference type="GO" id="GO:0009306">
    <property type="term" value="P:protein secretion"/>
    <property type="evidence" value="ECO:0007669"/>
    <property type="project" value="UniProtKB-UniRule"/>
</dbReference>
<dbReference type="InterPro" id="IPR001901">
    <property type="entry name" value="Translocase_SecE/Sec61-g"/>
</dbReference>
<dbReference type="GO" id="GO:0008320">
    <property type="term" value="F:protein transmembrane transporter activity"/>
    <property type="evidence" value="ECO:0007669"/>
    <property type="project" value="UniProtKB-UniRule"/>
</dbReference>
<dbReference type="Pfam" id="PF00584">
    <property type="entry name" value="SecE"/>
    <property type="match status" value="1"/>
</dbReference>
<evidence type="ECO:0000256" key="7">
    <source>
        <dbReference type="ARBA" id="ARBA00023010"/>
    </source>
</evidence>
<evidence type="ECO:0000313" key="11">
    <source>
        <dbReference type="Proteomes" id="UP000199545"/>
    </source>
</evidence>
<keyword evidence="2 9" id="KW-0813">Transport</keyword>
<dbReference type="OrthoDB" id="9813233at2"/>
<keyword evidence="5 9" id="KW-0653">Protein transport</keyword>
<keyword evidence="8 9" id="KW-0472">Membrane</keyword>
<evidence type="ECO:0000313" key="10">
    <source>
        <dbReference type="EMBL" id="SFJ37467.1"/>
    </source>
</evidence>
<dbReference type="InterPro" id="IPR038379">
    <property type="entry name" value="SecE_sf"/>
</dbReference>
<protein>
    <recommendedName>
        <fullName evidence="9">Protein translocase subunit SecE</fullName>
    </recommendedName>
</protein>
<dbReference type="Proteomes" id="UP000199545">
    <property type="component" value="Unassembled WGS sequence"/>
</dbReference>
<dbReference type="GO" id="GO:0006605">
    <property type="term" value="P:protein targeting"/>
    <property type="evidence" value="ECO:0007669"/>
    <property type="project" value="UniProtKB-UniRule"/>
</dbReference>
<evidence type="ECO:0000256" key="2">
    <source>
        <dbReference type="ARBA" id="ARBA00022448"/>
    </source>
</evidence>
<evidence type="ECO:0000256" key="1">
    <source>
        <dbReference type="ARBA" id="ARBA00004370"/>
    </source>
</evidence>
<keyword evidence="3 9" id="KW-1003">Cell membrane</keyword>
<dbReference type="InterPro" id="IPR005807">
    <property type="entry name" value="SecE_bac"/>
</dbReference>
<keyword evidence="6 9" id="KW-1133">Transmembrane helix</keyword>
<evidence type="ECO:0000256" key="9">
    <source>
        <dbReference type="HAMAP-Rule" id="MF_00422"/>
    </source>
</evidence>
<evidence type="ECO:0000256" key="8">
    <source>
        <dbReference type="ARBA" id="ARBA00023136"/>
    </source>
</evidence>
<organism evidence="10 11">
    <name type="scientific">Thermoflavimicrobium dichotomicum</name>
    <dbReference type="NCBI Taxonomy" id="46223"/>
    <lineage>
        <taxon>Bacteria</taxon>
        <taxon>Bacillati</taxon>
        <taxon>Bacillota</taxon>
        <taxon>Bacilli</taxon>
        <taxon>Bacillales</taxon>
        <taxon>Thermoactinomycetaceae</taxon>
        <taxon>Thermoflavimicrobium</taxon>
    </lineage>
</organism>
<dbReference type="GO" id="GO:0065002">
    <property type="term" value="P:intracellular protein transmembrane transport"/>
    <property type="evidence" value="ECO:0007669"/>
    <property type="project" value="UniProtKB-UniRule"/>
</dbReference>
<keyword evidence="7 9" id="KW-0811">Translocation</keyword>
<feature type="transmembrane region" description="Helical" evidence="9">
    <location>
        <begin position="41"/>
        <end position="62"/>
    </location>
</feature>
<dbReference type="AlphaFoldDB" id="A0A1I3QWH2"/>
<keyword evidence="11" id="KW-1185">Reference proteome</keyword>
<comment type="function">
    <text evidence="9">Essential subunit of the Sec protein translocation channel SecYEG. Clamps together the 2 halves of SecY. May contact the channel plug during translocation.</text>
</comment>
<accession>A0A1I3QWH2</accession>
<evidence type="ECO:0000256" key="6">
    <source>
        <dbReference type="ARBA" id="ARBA00022989"/>
    </source>
</evidence>
<evidence type="ECO:0000256" key="5">
    <source>
        <dbReference type="ARBA" id="ARBA00022927"/>
    </source>
</evidence>
<comment type="similarity">
    <text evidence="9">Belongs to the SecE/SEC61-gamma family.</text>
</comment>
<keyword evidence="4 9" id="KW-0812">Transmembrane</keyword>
<evidence type="ECO:0000256" key="3">
    <source>
        <dbReference type="ARBA" id="ARBA00022475"/>
    </source>
</evidence>
<dbReference type="PANTHER" id="PTHR33910">
    <property type="entry name" value="PROTEIN TRANSLOCASE SUBUNIT SECE"/>
    <property type="match status" value="1"/>
</dbReference>
<proteinExistence type="inferred from homology"/>
<dbReference type="NCBIfam" id="TIGR00964">
    <property type="entry name" value="secE_bact"/>
    <property type="match status" value="1"/>
</dbReference>
<gene>
    <name evidence="9" type="primary">secE</name>
    <name evidence="10" type="ORF">SAMN05421852_108103</name>
</gene>
<comment type="subcellular location">
    <subcellularLocation>
        <location evidence="9">Cell membrane</location>
        <topology evidence="9">Single-pass membrane protein</topology>
    </subcellularLocation>
    <subcellularLocation>
        <location evidence="1">Membrane</location>
    </subcellularLocation>
</comment>
<dbReference type="STRING" id="46223.SAMN05421852_108103"/>
<dbReference type="GO" id="GO:0043952">
    <property type="term" value="P:protein transport by the Sec complex"/>
    <property type="evidence" value="ECO:0007669"/>
    <property type="project" value="UniProtKB-UniRule"/>
</dbReference>
<sequence>MASILSSIGRGLKRSVTGTTGFFRGSVQELKKVRWPSKKEMVSYTFVVLITCFLLTLFFFIIDLGIAELVKLITKTK</sequence>
<dbReference type="Gene3D" id="1.20.5.1030">
    <property type="entry name" value="Preprotein translocase secy subunit"/>
    <property type="match status" value="1"/>
</dbReference>
<dbReference type="PROSITE" id="PS01067">
    <property type="entry name" value="SECE_SEC61G"/>
    <property type="match status" value="1"/>
</dbReference>
<evidence type="ECO:0000256" key="4">
    <source>
        <dbReference type="ARBA" id="ARBA00022692"/>
    </source>
</evidence>